<dbReference type="InterPro" id="IPR002110">
    <property type="entry name" value="Ankyrin_rpt"/>
</dbReference>
<dbReference type="Pfam" id="PF00023">
    <property type="entry name" value="Ank"/>
    <property type="match status" value="1"/>
</dbReference>
<reference evidence="4 6" key="1">
    <citation type="journal article" date="2011" name="Science">
        <title>Comparative functional genomics of the fission yeasts.</title>
        <authorList>
            <person name="Rhind N."/>
            <person name="Chen Z."/>
            <person name="Yassour M."/>
            <person name="Thompson D.A."/>
            <person name="Haas B.J."/>
            <person name="Habib N."/>
            <person name="Wapinski I."/>
            <person name="Roy S."/>
            <person name="Lin M.F."/>
            <person name="Heiman D.I."/>
            <person name="Young S.K."/>
            <person name="Furuya K."/>
            <person name="Guo Y."/>
            <person name="Pidoux A."/>
            <person name="Chen H.M."/>
            <person name="Robbertse B."/>
            <person name="Goldberg J.M."/>
            <person name="Aoki K."/>
            <person name="Bayne E.H."/>
            <person name="Berlin A.M."/>
            <person name="Desjardins C.A."/>
            <person name="Dobbs E."/>
            <person name="Dukaj L."/>
            <person name="Fan L."/>
            <person name="FitzGerald M.G."/>
            <person name="French C."/>
            <person name="Gujja S."/>
            <person name="Hansen K."/>
            <person name="Keifenheim D."/>
            <person name="Levin J.Z."/>
            <person name="Mosher R.A."/>
            <person name="Mueller C.A."/>
            <person name="Pfiffner J."/>
            <person name="Priest M."/>
            <person name="Russ C."/>
            <person name="Smialowska A."/>
            <person name="Swoboda P."/>
            <person name="Sykes S.M."/>
            <person name="Vaughn M."/>
            <person name="Vengrova S."/>
            <person name="Yoder R."/>
            <person name="Zeng Q."/>
            <person name="Allshire R."/>
            <person name="Baulcombe D."/>
            <person name="Birren B.W."/>
            <person name="Brown W."/>
            <person name="Ekwall K."/>
            <person name="Kellis M."/>
            <person name="Leatherwood J."/>
            <person name="Levin H."/>
            <person name="Margalit H."/>
            <person name="Martienssen R."/>
            <person name="Nieduszynski C.A."/>
            <person name="Spatafora J.W."/>
            <person name="Friedman N."/>
            <person name="Dalgaard J.Z."/>
            <person name="Baumann P."/>
            <person name="Niki H."/>
            <person name="Regev A."/>
            <person name="Nusbaum C."/>
        </authorList>
    </citation>
    <scope>NUCLEOTIDE SEQUENCE [LARGE SCALE GENOMIC DNA]</scope>
    <source>
        <strain evidence="6">yFS275 / FY16936</strain>
    </source>
</reference>
<dbReference type="GeneID" id="7050825"/>
<protein>
    <submittedName>
        <fullName evidence="4">Proteasome regulatory particle</fullName>
    </submittedName>
</protein>
<dbReference type="VEuPathDB" id="FungiDB:SJAG_00954"/>
<dbReference type="Proteomes" id="UP000001744">
    <property type="component" value="Unassembled WGS sequence"/>
</dbReference>
<evidence type="ECO:0000256" key="2">
    <source>
        <dbReference type="ARBA" id="ARBA00023043"/>
    </source>
</evidence>
<dbReference type="AlphaFoldDB" id="B6JX27"/>
<gene>
    <name evidence="5" type="primary">nas6</name>
    <name evidence="4" type="ORF">SJAG_00954</name>
</gene>
<dbReference type="Pfam" id="PF13637">
    <property type="entry name" value="Ank_4"/>
    <property type="match status" value="1"/>
</dbReference>
<evidence type="ECO:0000256" key="3">
    <source>
        <dbReference type="PROSITE-ProRule" id="PRU00023"/>
    </source>
</evidence>
<dbReference type="RefSeq" id="XP_002172221.1">
    <property type="nucleotide sequence ID" value="XM_002172185.2"/>
</dbReference>
<keyword evidence="2 3" id="KW-0040">ANK repeat</keyword>
<dbReference type="InterPro" id="IPR036770">
    <property type="entry name" value="Ankyrin_rpt-contain_sf"/>
</dbReference>
<evidence type="ECO:0000256" key="1">
    <source>
        <dbReference type="ARBA" id="ARBA00022737"/>
    </source>
</evidence>
<dbReference type="PROSITE" id="PS50088">
    <property type="entry name" value="ANK_REPEAT"/>
    <property type="match status" value="2"/>
</dbReference>
<dbReference type="SUPFAM" id="SSF48403">
    <property type="entry name" value="Ankyrin repeat"/>
    <property type="match status" value="1"/>
</dbReference>
<sequence>MSTKLIKAVLENCSKATLVAILNESPAELNKIDEDQRTAFHWACSMGSLEAIELFLDRKDATINAQDEAGWTPFMIAICNKNNPESVLEEFLNREDLDISATTRGGQTCLHYAATKGRMRLLQLLCDRKPELVRVKDRQGQQPLHRATAVGNVNAIKILLSHKAPLNASDSCGYTPLHFALAEGHVDAAVELVKAGADTLRVDKEGHTAMQCCPDRIVLQEFIASCQNLNLDL</sequence>
<organism evidence="4 6">
    <name type="scientific">Schizosaccharomyces japonicus (strain yFS275 / FY16936)</name>
    <name type="common">Fission yeast</name>
    <dbReference type="NCBI Taxonomy" id="402676"/>
    <lineage>
        <taxon>Eukaryota</taxon>
        <taxon>Fungi</taxon>
        <taxon>Dikarya</taxon>
        <taxon>Ascomycota</taxon>
        <taxon>Taphrinomycotina</taxon>
        <taxon>Schizosaccharomycetes</taxon>
        <taxon>Schizosaccharomycetales</taxon>
        <taxon>Schizosaccharomycetaceae</taxon>
        <taxon>Schizosaccharomyces</taxon>
    </lineage>
</organism>
<dbReference type="OMA" id="WAVAYNR"/>
<keyword evidence="6" id="KW-1185">Reference proteome</keyword>
<dbReference type="PANTHER" id="PTHR24198:SF165">
    <property type="entry name" value="ANKYRIN REPEAT-CONTAINING PROTEIN-RELATED"/>
    <property type="match status" value="1"/>
</dbReference>
<feature type="repeat" description="ANK" evidence="3">
    <location>
        <begin position="172"/>
        <end position="204"/>
    </location>
</feature>
<dbReference type="EMBL" id="KE651166">
    <property type="protein sequence ID" value="EEB05928.1"/>
    <property type="molecule type" value="Genomic_DNA"/>
</dbReference>
<dbReference type="OrthoDB" id="539213at2759"/>
<keyword evidence="4" id="KW-0647">Proteasome</keyword>
<dbReference type="PROSITE" id="PS50297">
    <property type="entry name" value="ANK_REP_REGION"/>
    <property type="match status" value="2"/>
</dbReference>
<feature type="repeat" description="ANK" evidence="3">
    <location>
        <begin position="139"/>
        <end position="171"/>
    </location>
</feature>
<dbReference type="SMART" id="SM00248">
    <property type="entry name" value="ANK"/>
    <property type="match status" value="5"/>
</dbReference>
<dbReference type="Gene3D" id="1.25.40.20">
    <property type="entry name" value="Ankyrin repeat-containing domain"/>
    <property type="match status" value="2"/>
</dbReference>
<dbReference type="JaponicusDB" id="SJAG_00954">
    <property type="gene designation" value="nas6"/>
</dbReference>
<dbReference type="STRING" id="402676.B6JX27"/>
<proteinExistence type="predicted"/>
<dbReference type="GO" id="GO:0000502">
    <property type="term" value="C:proteasome complex"/>
    <property type="evidence" value="ECO:0007669"/>
    <property type="project" value="UniProtKB-KW"/>
</dbReference>
<dbReference type="Pfam" id="PF12796">
    <property type="entry name" value="Ank_2"/>
    <property type="match status" value="1"/>
</dbReference>
<accession>B6JX27</accession>
<evidence type="ECO:0000313" key="6">
    <source>
        <dbReference type="Proteomes" id="UP000001744"/>
    </source>
</evidence>
<name>B6JX27_SCHJY</name>
<keyword evidence="1" id="KW-0677">Repeat</keyword>
<dbReference type="HOGENOM" id="CLU_000134_18_2_1"/>
<evidence type="ECO:0000313" key="4">
    <source>
        <dbReference type="EMBL" id="EEB05928.1"/>
    </source>
</evidence>
<dbReference type="PANTHER" id="PTHR24198">
    <property type="entry name" value="ANKYRIN REPEAT AND PROTEIN KINASE DOMAIN-CONTAINING PROTEIN"/>
    <property type="match status" value="1"/>
</dbReference>
<evidence type="ECO:0000313" key="5">
    <source>
        <dbReference type="JaponicusDB" id="SJAG_00954"/>
    </source>
</evidence>
<dbReference type="eggNOG" id="KOG4412">
    <property type="taxonomic scope" value="Eukaryota"/>
</dbReference>